<proteinExistence type="predicted"/>
<sequence>MLMTRLIGMVFSVDEAGFTESNRKSAKGAKPEYQSSLRSSRLCGSNCLIRIPATSHSVRFDRIASVEGVDAVLDGLAMAGADAGGGSHVRTALAQQWRSGHRVSPFVHLDSSFHEGPPSMAAFRFILTSATYPAFAGS</sequence>
<evidence type="ECO:0000313" key="2">
    <source>
        <dbReference type="Proteomes" id="UP001597337"/>
    </source>
</evidence>
<evidence type="ECO:0008006" key="3">
    <source>
        <dbReference type="Google" id="ProtNLM"/>
    </source>
</evidence>
<gene>
    <name evidence="1" type="ORF">ACFSJC_04905</name>
</gene>
<comment type="caution">
    <text evidence="1">The sequence shown here is derived from an EMBL/GenBank/DDBJ whole genome shotgun (WGS) entry which is preliminary data.</text>
</comment>
<dbReference type="RefSeq" id="WP_386024061.1">
    <property type="nucleotide sequence ID" value="NZ_JBHUHX010000009.1"/>
</dbReference>
<dbReference type="EMBL" id="JBHUHX010000009">
    <property type="protein sequence ID" value="MFD2111181.1"/>
    <property type="molecule type" value="Genomic_DNA"/>
</dbReference>
<evidence type="ECO:0000313" key="1">
    <source>
        <dbReference type="EMBL" id="MFD2111181.1"/>
    </source>
</evidence>
<reference evidence="2" key="1">
    <citation type="journal article" date="2019" name="Int. J. Syst. Evol. Microbiol.">
        <title>The Global Catalogue of Microorganisms (GCM) 10K type strain sequencing project: providing services to taxonomists for standard genome sequencing and annotation.</title>
        <authorList>
            <consortium name="The Broad Institute Genomics Platform"/>
            <consortium name="The Broad Institute Genome Sequencing Center for Infectious Disease"/>
            <person name="Wu L."/>
            <person name="Ma J."/>
        </authorList>
    </citation>
    <scope>NUCLEOTIDE SEQUENCE [LARGE SCALE GENOMIC DNA]</scope>
    <source>
        <strain evidence="2">KACC 12597</strain>
    </source>
</reference>
<protein>
    <recommendedName>
        <fullName evidence="3">Transposase</fullName>
    </recommendedName>
</protein>
<organism evidence="1 2">
    <name type="scientific">Thiorhodococcus fuscus</name>
    <dbReference type="NCBI Taxonomy" id="527200"/>
    <lineage>
        <taxon>Bacteria</taxon>
        <taxon>Pseudomonadati</taxon>
        <taxon>Pseudomonadota</taxon>
        <taxon>Gammaproteobacteria</taxon>
        <taxon>Chromatiales</taxon>
        <taxon>Chromatiaceae</taxon>
        <taxon>Thiorhodococcus</taxon>
    </lineage>
</organism>
<keyword evidence="2" id="KW-1185">Reference proteome</keyword>
<name>A0ABW4Y4S9_9GAMM</name>
<dbReference type="Proteomes" id="UP001597337">
    <property type="component" value="Unassembled WGS sequence"/>
</dbReference>
<accession>A0ABW4Y4S9</accession>